<name>R9GYI9_9SPHI</name>
<dbReference type="PATRIC" id="fig|1150600.3.peg.124"/>
<evidence type="ECO:0000256" key="1">
    <source>
        <dbReference type="SAM" id="Phobius"/>
    </source>
</evidence>
<keyword evidence="1" id="KW-1133">Transmembrane helix</keyword>
<dbReference type="eggNOG" id="COG2391">
    <property type="taxonomic scope" value="Bacteria"/>
</dbReference>
<evidence type="ECO:0000313" key="3">
    <source>
        <dbReference type="Proteomes" id="UP000014174"/>
    </source>
</evidence>
<dbReference type="Proteomes" id="UP000014174">
    <property type="component" value="Unassembled WGS sequence"/>
</dbReference>
<sequence>MTMIELLKQPWPWYTSGISIAFIMILLFLYGKSFGFSSNLRTLCTIAGAGKKVKFFDFDWKTQNGICYFLLVQYWEDGFRLLF</sequence>
<dbReference type="EMBL" id="AQPN01000002">
    <property type="protein sequence ID" value="EOR96703.1"/>
    <property type="molecule type" value="Genomic_DNA"/>
</dbReference>
<organism evidence="2 3">
    <name type="scientific">Arcticibacter svalbardensis MN12-7</name>
    <dbReference type="NCBI Taxonomy" id="1150600"/>
    <lineage>
        <taxon>Bacteria</taxon>
        <taxon>Pseudomonadati</taxon>
        <taxon>Bacteroidota</taxon>
        <taxon>Sphingobacteriia</taxon>
        <taxon>Sphingobacteriales</taxon>
        <taxon>Sphingobacteriaceae</taxon>
        <taxon>Arcticibacter</taxon>
    </lineage>
</organism>
<gene>
    <name evidence="2" type="ORF">ADIARSV_0126</name>
</gene>
<accession>R9GYI9</accession>
<feature type="transmembrane region" description="Helical" evidence="1">
    <location>
        <begin position="12"/>
        <end position="31"/>
    </location>
</feature>
<keyword evidence="1" id="KW-0472">Membrane</keyword>
<dbReference type="AlphaFoldDB" id="R9GYI9"/>
<protein>
    <submittedName>
        <fullName evidence="2">Putative transmembrane protein</fullName>
    </submittedName>
</protein>
<evidence type="ECO:0000313" key="2">
    <source>
        <dbReference type="EMBL" id="EOR96703.1"/>
    </source>
</evidence>
<keyword evidence="3" id="KW-1185">Reference proteome</keyword>
<reference evidence="2 3" key="1">
    <citation type="journal article" date="2013" name="Genome Announc.">
        <title>Draft Genome Sequence of Arcticibacter svalbardensis Strain MN12-7T, a Member of the Family Sphingobacteriaceae Isolated from an Arctic Soil Sample.</title>
        <authorList>
            <person name="Shivaji S."/>
            <person name="Ara S."/>
            <person name="Prasad S."/>
            <person name="Manasa B.P."/>
            <person name="Begum Z."/>
            <person name="Singh A."/>
            <person name="Kumar Pinnaka A."/>
        </authorList>
    </citation>
    <scope>NUCLEOTIDE SEQUENCE [LARGE SCALE GENOMIC DNA]</scope>
    <source>
        <strain evidence="2 3">MN12-7</strain>
    </source>
</reference>
<keyword evidence="1 2" id="KW-0812">Transmembrane</keyword>
<dbReference type="STRING" id="1150600.ADIARSV_0126"/>
<comment type="caution">
    <text evidence="2">The sequence shown here is derived from an EMBL/GenBank/DDBJ whole genome shotgun (WGS) entry which is preliminary data.</text>
</comment>
<proteinExistence type="predicted"/>